<proteinExistence type="predicted"/>
<evidence type="ECO:0000256" key="1">
    <source>
        <dbReference type="ARBA" id="ARBA00000085"/>
    </source>
</evidence>
<dbReference type="Gene3D" id="1.10.287.130">
    <property type="match status" value="1"/>
</dbReference>
<dbReference type="AlphaFoldDB" id="A0A1L6MYE6"/>
<sequence length="134" mass="15535">MERRGYCIRNAPRIKYTYFVIAPLEVDDNTSIGAILLFYLCQTDHLSVTDKDLLELIAANVSTVIGPQLEREARAHQDRLKMIGGLFSGFLQDLKTPLSIIQGYTQQLQETDERKIWKQYSKLIYQQIEHLKTM</sequence>
<organism evidence="4 5">
    <name type="scientific">Pajaroellobacter abortibovis</name>
    <dbReference type="NCBI Taxonomy" id="1882918"/>
    <lineage>
        <taxon>Bacteria</taxon>
        <taxon>Pseudomonadati</taxon>
        <taxon>Myxococcota</taxon>
        <taxon>Polyangia</taxon>
        <taxon>Polyangiales</taxon>
        <taxon>Polyangiaceae</taxon>
    </lineage>
</organism>
<comment type="catalytic activity">
    <reaction evidence="1">
        <text>ATP + protein L-histidine = ADP + protein N-phospho-L-histidine.</text>
        <dbReference type="EC" id="2.7.13.3"/>
    </reaction>
</comment>
<dbReference type="EMBL" id="CP016908">
    <property type="protein sequence ID" value="APS00591.1"/>
    <property type="molecule type" value="Genomic_DNA"/>
</dbReference>
<dbReference type="KEGG" id="pabo:BCY86_07835"/>
<evidence type="ECO:0000313" key="5">
    <source>
        <dbReference type="Proteomes" id="UP000185544"/>
    </source>
</evidence>
<reference evidence="4 5" key="1">
    <citation type="submission" date="2016-08" db="EMBL/GenBank/DDBJ databases">
        <title>Identification and validation of antigenic proteins from Pajaroellobacter abortibovis using de-novo genome sequence assembly and reverse vaccinology.</title>
        <authorList>
            <person name="Welly B.T."/>
            <person name="Miller M.R."/>
            <person name="Stott J.L."/>
            <person name="Blanchard M.T."/>
            <person name="Islas-Trejo A.D."/>
            <person name="O'Rourke S.M."/>
            <person name="Young A.E."/>
            <person name="Medrano J.F."/>
            <person name="Van Eenennaam A.L."/>
        </authorList>
    </citation>
    <scope>NUCLEOTIDE SEQUENCE [LARGE SCALE GENOMIC DNA]</scope>
    <source>
        <strain evidence="4 5">BTF92-0548A/99-0131</strain>
    </source>
</reference>
<dbReference type="Pfam" id="PF00512">
    <property type="entry name" value="HisKA"/>
    <property type="match status" value="1"/>
</dbReference>
<evidence type="ECO:0000313" key="4">
    <source>
        <dbReference type="EMBL" id="APS00591.1"/>
    </source>
</evidence>
<dbReference type="InterPro" id="IPR036097">
    <property type="entry name" value="HisK_dim/P_sf"/>
</dbReference>
<evidence type="ECO:0000256" key="2">
    <source>
        <dbReference type="ARBA" id="ARBA00012438"/>
    </source>
</evidence>
<feature type="domain" description="Signal transduction histidine kinase dimerisation/phosphoacceptor" evidence="3">
    <location>
        <begin position="86"/>
        <end position="133"/>
    </location>
</feature>
<dbReference type="STRING" id="1882918.BCY86_07835"/>
<keyword evidence="5" id="KW-1185">Reference proteome</keyword>
<dbReference type="EC" id="2.7.13.3" evidence="2"/>
<protein>
    <recommendedName>
        <fullName evidence="2">histidine kinase</fullName>
        <ecNumber evidence="2">2.7.13.3</ecNumber>
    </recommendedName>
</protein>
<dbReference type="OrthoDB" id="9761634at2"/>
<dbReference type="InterPro" id="IPR003661">
    <property type="entry name" value="HisK_dim/P_dom"/>
</dbReference>
<accession>A0A1L6MYE6</accession>
<dbReference type="CDD" id="cd00082">
    <property type="entry name" value="HisKA"/>
    <property type="match status" value="1"/>
</dbReference>
<dbReference type="SUPFAM" id="SSF47384">
    <property type="entry name" value="Homodimeric domain of signal transducing histidine kinase"/>
    <property type="match status" value="1"/>
</dbReference>
<dbReference type="GO" id="GO:0000155">
    <property type="term" value="F:phosphorelay sensor kinase activity"/>
    <property type="evidence" value="ECO:0007669"/>
    <property type="project" value="InterPro"/>
</dbReference>
<evidence type="ECO:0000259" key="3">
    <source>
        <dbReference type="Pfam" id="PF00512"/>
    </source>
</evidence>
<dbReference type="Proteomes" id="UP000185544">
    <property type="component" value="Chromosome"/>
</dbReference>
<name>A0A1L6MYE6_9BACT</name>
<dbReference type="RefSeq" id="WP_075277260.1">
    <property type="nucleotide sequence ID" value="NZ_CP016908.1"/>
</dbReference>
<gene>
    <name evidence="4" type="ORF">BCY86_07835</name>
</gene>